<keyword evidence="12" id="KW-0333">Golgi apparatus</keyword>
<comment type="caution">
    <text evidence="16">The sequence shown here is derived from an EMBL/GenBank/DDBJ whole genome shotgun (WGS) entry which is preliminary data.</text>
</comment>
<dbReference type="Pfam" id="PF04051">
    <property type="entry name" value="TRAPP"/>
    <property type="match status" value="1"/>
</dbReference>
<keyword evidence="7" id="KW-0999">Mitochondrion inner membrane</keyword>
<evidence type="ECO:0000256" key="7">
    <source>
        <dbReference type="ARBA" id="ARBA00022792"/>
    </source>
</evidence>
<evidence type="ECO:0000259" key="14">
    <source>
        <dbReference type="SMART" id="SM00382"/>
    </source>
</evidence>
<dbReference type="AlphaFoldDB" id="A0A9P9H4F8"/>
<dbReference type="Gene3D" id="3.40.50.300">
    <property type="entry name" value="P-loop containing nucleotide triphosphate hydrolases"/>
    <property type="match status" value="1"/>
</dbReference>
<accession>A0A9P9H4F8</accession>
<dbReference type="InterPro" id="IPR003959">
    <property type="entry name" value="ATPase_AAA_core"/>
</dbReference>
<feature type="domain" description="BCS1 N-terminal" evidence="15">
    <location>
        <begin position="72"/>
        <end position="282"/>
    </location>
</feature>
<dbReference type="InterPro" id="IPR027417">
    <property type="entry name" value="P-loop_NTPase"/>
</dbReference>
<keyword evidence="7" id="KW-0472">Membrane</keyword>
<evidence type="ECO:0000256" key="9">
    <source>
        <dbReference type="ARBA" id="ARBA00022824"/>
    </source>
</evidence>
<dbReference type="SUPFAM" id="SSF111126">
    <property type="entry name" value="Ligand-binding domain in the NO signalling and Golgi transport"/>
    <property type="match status" value="1"/>
</dbReference>
<evidence type="ECO:0000256" key="8">
    <source>
        <dbReference type="ARBA" id="ARBA00022801"/>
    </source>
</evidence>
<dbReference type="GO" id="GO:0016887">
    <property type="term" value="F:ATP hydrolysis activity"/>
    <property type="evidence" value="ECO:0007669"/>
    <property type="project" value="InterPro"/>
</dbReference>
<feature type="region of interest" description="Disordered" evidence="13">
    <location>
        <begin position="382"/>
        <end position="461"/>
    </location>
</feature>
<dbReference type="InterPro" id="IPR016696">
    <property type="entry name" value="TRAPP-I_su5"/>
</dbReference>
<dbReference type="OrthoDB" id="10251412at2759"/>
<dbReference type="PANTHER" id="PTHR20902">
    <property type="entry name" value="41-2 PROTEIN ANTIGEN-RELATED"/>
    <property type="match status" value="1"/>
</dbReference>
<evidence type="ECO:0000256" key="11">
    <source>
        <dbReference type="ARBA" id="ARBA00022892"/>
    </source>
</evidence>
<organism evidence="16 17">
    <name type="scientific">Fusarium redolens</name>
    <dbReference type="NCBI Taxonomy" id="48865"/>
    <lineage>
        <taxon>Eukaryota</taxon>
        <taxon>Fungi</taxon>
        <taxon>Dikarya</taxon>
        <taxon>Ascomycota</taxon>
        <taxon>Pezizomycotina</taxon>
        <taxon>Sordariomycetes</taxon>
        <taxon>Hypocreomycetidae</taxon>
        <taxon>Hypocreales</taxon>
        <taxon>Nectriaceae</taxon>
        <taxon>Fusarium</taxon>
        <taxon>Fusarium redolens species complex</taxon>
    </lineage>
</organism>
<feature type="compositionally biased region" description="Acidic residues" evidence="13">
    <location>
        <begin position="387"/>
        <end position="397"/>
    </location>
</feature>
<dbReference type="GO" id="GO:0006888">
    <property type="term" value="P:endoplasmic reticulum to Golgi vesicle-mediated transport"/>
    <property type="evidence" value="ECO:0007669"/>
    <property type="project" value="TreeGrafter"/>
</dbReference>
<evidence type="ECO:0000259" key="15">
    <source>
        <dbReference type="SMART" id="SM01024"/>
    </source>
</evidence>
<dbReference type="GeneID" id="70225611"/>
<dbReference type="Gene3D" id="3.30.1380.20">
    <property type="entry name" value="Trafficking protein particle complex subunit 3"/>
    <property type="match status" value="1"/>
</dbReference>
<dbReference type="Proteomes" id="UP000720189">
    <property type="component" value="Unassembled WGS sequence"/>
</dbReference>
<feature type="domain" description="AAA+ ATPase" evidence="14">
    <location>
        <begin position="315"/>
        <end position="519"/>
    </location>
</feature>
<feature type="compositionally biased region" description="Basic residues" evidence="13">
    <location>
        <begin position="440"/>
        <end position="449"/>
    </location>
</feature>
<dbReference type="GO" id="GO:1990071">
    <property type="term" value="C:TRAPPII protein complex"/>
    <property type="evidence" value="ECO:0007669"/>
    <property type="project" value="TreeGrafter"/>
</dbReference>
<dbReference type="InterPro" id="IPR014851">
    <property type="entry name" value="BCS1_N"/>
</dbReference>
<keyword evidence="17" id="KW-1185">Reference proteome</keyword>
<dbReference type="GO" id="GO:0005783">
    <property type="term" value="C:endoplasmic reticulum"/>
    <property type="evidence" value="ECO:0007669"/>
    <property type="project" value="UniProtKB-SubCell"/>
</dbReference>
<evidence type="ECO:0000256" key="6">
    <source>
        <dbReference type="ARBA" id="ARBA00022741"/>
    </source>
</evidence>
<dbReference type="GO" id="GO:0005743">
    <property type="term" value="C:mitochondrial inner membrane"/>
    <property type="evidence" value="ECO:0007669"/>
    <property type="project" value="UniProtKB-SubCell"/>
</dbReference>
<comment type="subcellular location">
    <subcellularLocation>
        <location evidence="1">Endoplasmic reticulum</location>
    </subcellularLocation>
    <subcellularLocation>
        <location evidence="3">Golgi apparatus</location>
    </subcellularLocation>
    <subcellularLocation>
        <location evidence="2">Mitochondrion inner membrane</location>
        <topology evidence="2">Single-pass membrane protein</topology>
    </subcellularLocation>
</comment>
<name>A0A9P9H4F8_FUSRE</name>
<sequence>MDITKMTKMGWPPFLQAMNSTAQPLNASSPFPGIMDTFLVSAGQASPLLQLFLFVYRFVGAQLGLDPSLLLTLLGCLWGLSKLFDQVYATIDGFLHTYFRCTIFVSENDQIYSTLMQFLSEQQDIATNRHLTAQTVFKSAWDEEEDSADVLATNTVEDGEDSPKYLNFASDAARCNPRYVPAMGTTGFWHNRTYFRVNRKRESLQSTNGWGGTKDVEELRVSCFGRSIDPIKQLLADAKTAYFLDTRHKTTIYRPRIKESRRDAWSMWQQVARRPIRPMRTVILEHEEKHDVLRDINEYLHPGTPKWYASRGIPLRRGYLFHGPPGTGKTSFSFALAGVFGIDIYVISLQDPTVSEEDLAVLFTRLPRRCVVLLEDIDTAGLRRPNDEEDEEENEDGTGEKTGEAKAKKTEKLEKKEKKKSKKAKESSSSDTDSSEEDRKRRRKRRRNRRDRENTSNRGTNNILTVESISLSGLLNAIDGVASHEGRILIMTTNKPESLDEALIRPGRVDVQVGFKNATSAQASELFYRMYEMSRTKPVPMSKTKPIAPKAQNGSIHSLVDNKGKETTLSIDELKTTSQEFGQLIPEGMFSPAEIQGFLLKRKKSPRKALEDASVWIEATVKQKELKSKLGQQLRSPHMSPPSTLPSRQAHVYTCDNESPSTTTTPDLSRLRAYTNPFKAIQKLRNAPATASQPIMSNLQPPNTVAPTPTPSGNKDPGLRYPSNGKNIYSRPLNRTKTAELSQASFAYLFGEMVTYAQRRVKGIQELEQRLNLQGHSIGLKLLDLLLFREPARTQTRPLGIIALLHFIKQNIWQHLFGRQADRLEKSANPETPDEYMIIDNEPLVNQYISVPKEMSQLNCAAYVAGIVEGVCDGADFPARVTAHTVAEGDMWPGKTVFLVKFRPEVLEREGFLGKN</sequence>
<protein>
    <recommendedName>
        <fullName evidence="18">Mitochondrial chaperone BCS1</fullName>
    </recommendedName>
</protein>
<dbReference type="GO" id="GO:1990070">
    <property type="term" value="C:TRAPPI protein complex"/>
    <property type="evidence" value="ECO:0007669"/>
    <property type="project" value="TreeGrafter"/>
</dbReference>
<dbReference type="InterPro" id="IPR057495">
    <property type="entry name" value="AAA_lid_BCS1"/>
</dbReference>
<dbReference type="Pfam" id="PF25426">
    <property type="entry name" value="AAA_lid_BCS1"/>
    <property type="match status" value="1"/>
</dbReference>
<keyword evidence="9" id="KW-0256">Endoplasmic reticulum</keyword>
<dbReference type="CDD" id="cd14943">
    <property type="entry name" value="TRAPPC5_Trs31"/>
    <property type="match status" value="1"/>
</dbReference>
<gene>
    <name evidence="16" type="ORF">BKA55DRAFT_594327</name>
</gene>
<feature type="compositionally biased region" description="Polar residues" evidence="13">
    <location>
        <begin position="689"/>
        <end position="713"/>
    </location>
</feature>
<evidence type="ECO:0000313" key="16">
    <source>
        <dbReference type="EMBL" id="KAH7250190.1"/>
    </source>
</evidence>
<evidence type="ECO:0008006" key="18">
    <source>
        <dbReference type="Google" id="ProtNLM"/>
    </source>
</evidence>
<dbReference type="InterPro" id="IPR003960">
    <property type="entry name" value="ATPase_AAA_CS"/>
</dbReference>
<dbReference type="RefSeq" id="XP_046049509.1">
    <property type="nucleotide sequence ID" value="XM_046195657.1"/>
</dbReference>
<keyword evidence="7" id="KW-0496">Mitochondrion</keyword>
<keyword evidence="6" id="KW-0547">Nucleotide-binding</keyword>
<dbReference type="SUPFAM" id="SSF52540">
    <property type="entry name" value="P-loop containing nucleoside triphosphate hydrolases"/>
    <property type="match status" value="1"/>
</dbReference>
<evidence type="ECO:0000256" key="1">
    <source>
        <dbReference type="ARBA" id="ARBA00004240"/>
    </source>
</evidence>
<evidence type="ECO:0000256" key="10">
    <source>
        <dbReference type="ARBA" id="ARBA00022840"/>
    </source>
</evidence>
<feature type="region of interest" description="Disordered" evidence="13">
    <location>
        <begin position="689"/>
        <end position="730"/>
    </location>
</feature>
<keyword evidence="8" id="KW-0378">Hydrolase</keyword>
<dbReference type="GO" id="GO:1990072">
    <property type="term" value="C:TRAPPIII protein complex"/>
    <property type="evidence" value="ECO:0007669"/>
    <property type="project" value="TreeGrafter"/>
</dbReference>
<comment type="similarity">
    <text evidence="4">Belongs to the TRAPP small subunits family. BET3 subfamily.</text>
</comment>
<dbReference type="SMART" id="SM00382">
    <property type="entry name" value="AAA"/>
    <property type="match status" value="1"/>
</dbReference>
<dbReference type="GO" id="GO:0005524">
    <property type="term" value="F:ATP binding"/>
    <property type="evidence" value="ECO:0007669"/>
    <property type="project" value="UniProtKB-KW"/>
</dbReference>
<evidence type="ECO:0000256" key="12">
    <source>
        <dbReference type="ARBA" id="ARBA00023034"/>
    </source>
</evidence>
<dbReference type="PANTHER" id="PTHR20902:SF0">
    <property type="entry name" value="TRAFFICKING PROTEIN PARTICLE COMPLEX SUBUNIT 5"/>
    <property type="match status" value="1"/>
</dbReference>
<evidence type="ECO:0000256" key="5">
    <source>
        <dbReference type="ARBA" id="ARBA00022448"/>
    </source>
</evidence>
<dbReference type="InterPro" id="IPR007194">
    <property type="entry name" value="TRAPP_component"/>
</dbReference>
<proteinExistence type="inferred from homology"/>
<feature type="compositionally biased region" description="Basic and acidic residues" evidence="13">
    <location>
        <begin position="398"/>
        <end position="416"/>
    </location>
</feature>
<reference evidence="16" key="1">
    <citation type="journal article" date="2021" name="Nat. Commun.">
        <title>Genetic determinants of endophytism in the Arabidopsis root mycobiome.</title>
        <authorList>
            <person name="Mesny F."/>
            <person name="Miyauchi S."/>
            <person name="Thiergart T."/>
            <person name="Pickel B."/>
            <person name="Atanasova L."/>
            <person name="Karlsson M."/>
            <person name="Huettel B."/>
            <person name="Barry K.W."/>
            <person name="Haridas S."/>
            <person name="Chen C."/>
            <person name="Bauer D."/>
            <person name="Andreopoulos W."/>
            <person name="Pangilinan J."/>
            <person name="LaButti K."/>
            <person name="Riley R."/>
            <person name="Lipzen A."/>
            <person name="Clum A."/>
            <person name="Drula E."/>
            <person name="Henrissat B."/>
            <person name="Kohler A."/>
            <person name="Grigoriev I.V."/>
            <person name="Martin F.M."/>
            <person name="Hacquard S."/>
        </authorList>
    </citation>
    <scope>NUCLEOTIDE SEQUENCE</scope>
    <source>
        <strain evidence="16">MPI-CAGE-AT-0023</strain>
    </source>
</reference>
<dbReference type="InterPro" id="IPR024096">
    <property type="entry name" value="NO_sig/Golgi_transp_ligand-bd"/>
</dbReference>
<evidence type="ECO:0000313" key="17">
    <source>
        <dbReference type="Proteomes" id="UP000720189"/>
    </source>
</evidence>
<keyword evidence="11" id="KW-0931">ER-Golgi transport</keyword>
<dbReference type="PROSITE" id="PS00674">
    <property type="entry name" value="AAA"/>
    <property type="match status" value="1"/>
</dbReference>
<dbReference type="Pfam" id="PF08740">
    <property type="entry name" value="BCS1_N"/>
    <property type="match status" value="1"/>
</dbReference>
<dbReference type="EMBL" id="JAGMUX010000008">
    <property type="protein sequence ID" value="KAH7250190.1"/>
    <property type="molecule type" value="Genomic_DNA"/>
</dbReference>
<dbReference type="SMART" id="SM01024">
    <property type="entry name" value="BCS1_N"/>
    <property type="match status" value="1"/>
</dbReference>
<evidence type="ECO:0000256" key="3">
    <source>
        <dbReference type="ARBA" id="ARBA00004555"/>
    </source>
</evidence>
<keyword evidence="5" id="KW-0813">Transport</keyword>
<dbReference type="InterPro" id="IPR003593">
    <property type="entry name" value="AAA+_ATPase"/>
</dbReference>
<dbReference type="Pfam" id="PF00004">
    <property type="entry name" value="AAA"/>
    <property type="match status" value="2"/>
</dbReference>
<dbReference type="FunFam" id="3.30.1380.20:FF:000007">
    <property type="entry name" value="Trafficking protein particle complex subunit"/>
    <property type="match status" value="1"/>
</dbReference>
<evidence type="ECO:0000256" key="4">
    <source>
        <dbReference type="ARBA" id="ARBA00006218"/>
    </source>
</evidence>
<evidence type="ECO:0000256" key="2">
    <source>
        <dbReference type="ARBA" id="ARBA00004434"/>
    </source>
</evidence>
<keyword evidence="10" id="KW-0067">ATP-binding</keyword>
<evidence type="ECO:0000256" key="13">
    <source>
        <dbReference type="SAM" id="MobiDB-lite"/>
    </source>
</evidence>